<comment type="pathway">
    <text evidence="1">Cofactor biosynthesis; ubiquinone biosynthesis.</text>
</comment>
<reference evidence="3 4" key="1">
    <citation type="submission" date="2014-12" db="EMBL/GenBank/DDBJ databases">
        <title>Draft Genome Sequence of Pseudoalteromonas luteoviolacea HI1.</title>
        <authorList>
            <person name="Asahina A.Y."/>
            <person name="Hadfield M.G."/>
        </authorList>
    </citation>
    <scope>NUCLEOTIDE SEQUENCE [LARGE SCALE GENOMIC DNA]</scope>
    <source>
        <strain evidence="3 4">HI1</strain>
    </source>
</reference>
<evidence type="ECO:0000256" key="1">
    <source>
        <dbReference type="HAMAP-Rule" id="MF_02215"/>
    </source>
</evidence>
<dbReference type="HAMAP" id="MF_02215">
    <property type="entry name" value="UbiJ"/>
    <property type="match status" value="1"/>
</dbReference>
<dbReference type="GO" id="GO:0005737">
    <property type="term" value="C:cytoplasm"/>
    <property type="evidence" value="ECO:0007669"/>
    <property type="project" value="UniProtKB-SubCell"/>
</dbReference>
<keyword evidence="1" id="KW-0963">Cytoplasm</keyword>
<accession>A0A0C1MLK1</accession>
<dbReference type="AlphaFoldDB" id="A0A0C1MLK1"/>
<dbReference type="PANTHER" id="PTHR38693:SF1">
    <property type="entry name" value="UBIQUINONE BIOSYNTHESIS ACCESSORY FACTOR UBIJ"/>
    <property type="match status" value="1"/>
</dbReference>
<dbReference type="InterPro" id="IPR003033">
    <property type="entry name" value="SCP2_sterol-bd_dom"/>
</dbReference>
<dbReference type="InterPro" id="IPR036527">
    <property type="entry name" value="SCP2_sterol-bd_dom_sf"/>
</dbReference>
<organism evidence="3 4">
    <name type="scientific">Pseudoalteromonas luteoviolacea</name>
    <dbReference type="NCBI Taxonomy" id="43657"/>
    <lineage>
        <taxon>Bacteria</taxon>
        <taxon>Pseudomonadati</taxon>
        <taxon>Pseudomonadota</taxon>
        <taxon>Gammaproteobacteria</taxon>
        <taxon>Alteromonadales</taxon>
        <taxon>Pseudoalteromonadaceae</taxon>
        <taxon>Pseudoalteromonas</taxon>
    </lineage>
</organism>
<keyword evidence="1" id="KW-0831">Ubiquinone biosynthesis</keyword>
<feature type="domain" description="SCP2" evidence="2">
    <location>
        <begin position="15"/>
        <end position="111"/>
    </location>
</feature>
<dbReference type="EMBL" id="JWIC01000009">
    <property type="protein sequence ID" value="KID55363.1"/>
    <property type="molecule type" value="Genomic_DNA"/>
</dbReference>
<comment type="subcellular location">
    <subcellularLocation>
        <location evidence="1">Cytoplasm</location>
    </subcellularLocation>
</comment>
<dbReference type="OrthoDB" id="5801225at2"/>
<sequence length="199" mass="22242">MLISVLTAMAEQAVNRLLTLEPSLANDLQGAAHKVLALTLTDLNLSCALHYNGEYCFVYGHYHDDADCHITTSLDCLSELKDPSQLTRLIRSGKLDLDGDLHLAQLYSKAFANLNIDWAEHLSRYLGDAGAQHLVQQAKQCNARTQQHKKSYQQVLTQLCQDELNVTIHPLEMQQFKAQTRALSSQLAALEQRINALTD</sequence>
<keyword evidence="3" id="KW-0830">Ubiquinone</keyword>
<comment type="function">
    <text evidence="1">Required for ubiquinone (coenzyme Q) biosynthesis. Binds hydrophobic ubiquinone biosynthetic intermediates via its SCP2 domain and is essential for the stability of the Ubi complex. May constitute a docking platform where Ubi enzymes assemble and access their SCP2-bound polyprenyl substrates.</text>
</comment>
<dbReference type="UniPathway" id="UPA00232"/>
<gene>
    <name evidence="1" type="primary">ubiJ</name>
    <name evidence="3" type="ORF">JF50_21140</name>
</gene>
<dbReference type="SUPFAM" id="SSF55718">
    <property type="entry name" value="SCP-like"/>
    <property type="match status" value="1"/>
</dbReference>
<evidence type="ECO:0000313" key="3">
    <source>
        <dbReference type="EMBL" id="KID55363.1"/>
    </source>
</evidence>
<evidence type="ECO:0000259" key="2">
    <source>
        <dbReference type="Pfam" id="PF02036"/>
    </source>
</evidence>
<proteinExistence type="inferred from homology"/>
<dbReference type="Proteomes" id="UP000031327">
    <property type="component" value="Unassembled WGS sequence"/>
</dbReference>
<protein>
    <recommendedName>
        <fullName evidence="1">Ubiquinone biosynthesis accessory factor UbiJ</fullName>
    </recommendedName>
</protein>
<evidence type="ECO:0000313" key="4">
    <source>
        <dbReference type="Proteomes" id="UP000031327"/>
    </source>
</evidence>
<comment type="caution">
    <text evidence="3">The sequence shown here is derived from an EMBL/GenBank/DDBJ whole genome shotgun (WGS) entry which is preliminary data.</text>
</comment>
<dbReference type="PANTHER" id="PTHR38693">
    <property type="entry name" value="UBIQUINONE BIOSYNTHESIS PROTEIN UBIJ"/>
    <property type="match status" value="1"/>
</dbReference>
<dbReference type="Pfam" id="PF02036">
    <property type="entry name" value="SCP2"/>
    <property type="match status" value="1"/>
</dbReference>
<dbReference type="GO" id="GO:0006744">
    <property type="term" value="P:ubiquinone biosynthetic process"/>
    <property type="evidence" value="ECO:0007669"/>
    <property type="project" value="UniProtKB-UniRule"/>
</dbReference>
<dbReference type="InterPro" id="IPR038989">
    <property type="entry name" value="UbiJ"/>
</dbReference>
<name>A0A0C1MLK1_9GAMM</name>
<dbReference type="RefSeq" id="WP_039611353.1">
    <property type="nucleotide sequence ID" value="NZ_JWIC01000009.1"/>
</dbReference>
<comment type="similarity">
    <text evidence="1">Belongs to the UbiJ family.</text>
</comment>